<evidence type="ECO:0000256" key="3">
    <source>
        <dbReference type="ARBA" id="ARBA00023002"/>
    </source>
</evidence>
<protein>
    <submittedName>
        <fullName evidence="4">Cobalt-precorrin-6x reductase</fullName>
    </submittedName>
</protein>
<evidence type="ECO:0000313" key="4">
    <source>
        <dbReference type="EMBL" id="CUO17626.1"/>
    </source>
</evidence>
<dbReference type="PROSITE" id="PS51014">
    <property type="entry name" value="COBK_CBIJ"/>
    <property type="match status" value="1"/>
</dbReference>
<reference evidence="4 5" key="1">
    <citation type="submission" date="2015-09" db="EMBL/GenBank/DDBJ databases">
        <authorList>
            <consortium name="Pathogen Informatics"/>
            <person name="Wu L."/>
            <person name="Ma J."/>
        </authorList>
    </citation>
    <scope>NUCLEOTIDE SEQUENCE [LARGE SCALE GENOMIC DNA]</scope>
    <source>
        <strain evidence="4 5">2789STDY5834858</strain>
    </source>
</reference>
<dbReference type="NCBIfam" id="NF005970">
    <property type="entry name" value="PRK08057.1-4"/>
    <property type="match status" value="1"/>
</dbReference>
<proteinExistence type="predicted"/>
<keyword evidence="2" id="KW-0169">Cobalamin biosynthesis</keyword>
<dbReference type="InterPro" id="IPR003723">
    <property type="entry name" value="Precorrin-6x_reduct"/>
</dbReference>
<evidence type="ECO:0000256" key="2">
    <source>
        <dbReference type="ARBA" id="ARBA00022573"/>
    </source>
</evidence>
<keyword evidence="3" id="KW-0560">Oxidoreductase</keyword>
<sequence length="266" mass="30536">MLGFILGTSDGKNLLKDINRYTDDLFLSVSTEYGGELLSNVKCKVLNTRPLDKKELIDVIKENNIDIFCDFSHPYAVNVSKNVVEACSICGIEYIRFERESSIEKYKDEPLIHMIKNLDDFKEKIKNKSGNILNATGVNRVSDLINMNLNNRIIHRILPTKESIEKAINGGAKIDDIIAIKGPINYELDLAFLKNYDIKIFLFKDSGKKGATEDKVKSALELNIDCFIIEREKIDKHNVFYKEKDVFNYIMENYIVKNKNLILDKI</sequence>
<evidence type="ECO:0000256" key="1">
    <source>
        <dbReference type="ARBA" id="ARBA00004953"/>
    </source>
</evidence>
<dbReference type="NCBIfam" id="TIGR00715">
    <property type="entry name" value="precor6x_red"/>
    <property type="match status" value="1"/>
</dbReference>
<dbReference type="Pfam" id="PF02571">
    <property type="entry name" value="CbiJ"/>
    <property type="match status" value="1"/>
</dbReference>
<dbReference type="Proteomes" id="UP000095488">
    <property type="component" value="Unassembled WGS sequence"/>
</dbReference>
<dbReference type="RefSeq" id="WP_070101209.1">
    <property type="nucleotide sequence ID" value="NZ_CABIXL010000008.1"/>
</dbReference>
<comment type="caution">
    <text evidence="4">The sequence shown here is derived from an EMBL/GenBank/DDBJ whole genome shotgun (WGS) entry which is preliminary data.</text>
</comment>
<keyword evidence="5" id="KW-1185">Reference proteome</keyword>
<gene>
    <name evidence="4" type="ORF">ERS852473_02120</name>
</gene>
<dbReference type="PANTHER" id="PTHR36925:SF1">
    <property type="entry name" value="COBALT-PRECORRIN-6A REDUCTASE"/>
    <property type="match status" value="1"/>
</dbReference>
<comment type="pathway">
    <text evidence="1">Cofactor biosynthesis; adenosylcobalamin biosynthesis.</text>
</comment>
<organism evidence="4 5">
    <name type="scientific">Sarcina ventriculi</name>
    <name type="common">Clostridium ventriculi</name>
    <dbReference type="NCBI Taxonomy" id="1267"/>
    <lineage>
        <taxon>Bacteria</taxon>
        <taxon>Bacillati</taxon>
        <taxon>Bacillota</taxon>
        <taxon>Clostridia</taxon>
        <taxon>Eubacteriales</taxon>
        <taxon>Clostridiaceae</taxon>
        <taxon>Sarcina</taxon>
    </lineage>
</organism>
<accession>A0ABP2ATV4</accession>
<dbReference type="PANTHER" id="PTHR36925">
    <property type="entry name" value="COBALT-PRECORRIN-6A REDUCTASE"/>
    <property type="match status" value="1"/>
</dbReference>
<name>A0ABP2ATV4_SARVE</name>
<dbReference type="EMBL" id="CYZR01000008">
    <property type="protein sequence ID" value="CUO17626.1"/>
    <property type="molecule type" value="Genomic_DNA"/>
</dbReference>
<evidence type="ECO:0000313" key="5">
    <source>
        <dbReference type="Proteomes" id="UP000095488"/>
    </source>
</evidence>